<evidence type="ECO:0000313" key="4">
    <source>
        <dbReference type="EnsemblMetazoa" id="XP_038070538.1"/>
    </source>
</evidence>
<evidence type="ECO:0000256" key="1">
    <source>
        <dbReference type="SAM" id="MobiDB-lite"/>
    </source>
</evidence>
<dbReference type="InterPro" id="IPR052807">
    <property type="entry name" value="Mito_transl_resp_regulator"/>
</dbReference>
<dbReference type="EnsemblMetazoa" id="XM_038214610.1">
    <property type="protein sequence ID" value="XP_038070538.1"/>
    <property type="gene ID" value="LOC119739622"/>
</dbReference>
<dbReference type="GeneID" id="119739622"/>
<dbReference type="RefSeq" id="XP_038070539.1">
    <property type="nucleotide sequence ID" value="XM_038214611.1"/>
</dbReference>
<dbReference type="RefSeq" id="XP_038070538.1">
    <property type="nucleotide sequence ID" value="XM_038214610.1"/>
</dbReference>
<evidence type="ECO:0008006" key="6">
    <source>
        <dbReference type="Google" id="ProtNLM"/>
    </source>
</evidence>
<dbReference type="SUPFAM" id="SSF52540">
    <property type="entry name" value="P-loop containing nucleoside triphosphate hydrolases"/>
    <property type="match status" value="1"/>
</dbReference>
<dbReference type="CTD" id="84273"/>
<organism evidence="4 5">
    <name type="scientific">Patiria miniata</name>
    <name type="common">Bat star</name>
    <name type="synonym">Asterina miniata</name>
    <dbReference type="NCBI Taxonomy" id="46514"/>
    <lineage>
        <taxon>Eukaryota</taxon>
        <taxon>Metazoa</taxon>
        <taxon>Echinodermata</taxon>
        <taxon>Eleutherozoa</taxon>
        <taxon>Asterozoa</taxon>
        <taxon>Asteroidea</taxon>
        <taxon>Valvatacea</taxon>
        <taxon>Valvatida</taxon>
        <taxon>Asterinidae</taxon>
        <taxon>Patiria</taxon>
    </lineage>
</organism>
<keyword evidence="5" id="KW-1185">Reference proteome</keyword>
<dbReference type="Pfam" id="PF01926">
    <property type="entry name" value="MMR_HSR1"/>
    <property type="match status" value="1"/>
</dbReference>
<feature type="compositionally biased region" description="Polar residues" evidence="1">
    <location>
        <begin position="204"/>
        <end position="219"/>
    </location>
</feature>
<protein>
    <recommendedName>
        <fullName evidence="6">Nitric oxide-associated protein 1</fullName>
    </recommendedName>
</protein>
<feature type="compositionally biased region" description="Basic and acidic residues" evidence="1">
    <location>
        <begin position="276"/>
        <end position="285"/>
    </location>
</feature>
<dbReference type="OMA" id="PAKRYMD"/>
<dbReference type="CDD" id="cd01855">
    <property type="entry name" value="YqeH"/>
    <property type="match status" value="1"/>
</dbReference>
<accession>A0A914B3N8</accession>
<feature type="region of interest" description="Disordered" evidence="1">
    <location>
        <begin position="194"/>
        <end position="219"/>
    </location>
</feature>
<dbReference type="Gene3D" id="3.40.50.300">
    <property type="entry name" value="P-loop containing nucleotide triphosphate hydrolases"/>
    <property type="match status" value="1"/>
</dbReference>
<dbReference type="PANTHER" id="PTHR46406">
    <property type="entry name" value="NITRIC OXIDE-ASSOCIATED PROTEIN 1"/>
    <property type="match status" value="1"/>
</dbReference>
<dbReference type="Proteomes" id="UP000887568">
    <property type="component" value="Unplaced"/>
</dbReference>
<name>A0A914B3N8_PATMI</name>
<dbReference type="Pfam" id="PF21516">
    <property type="entry name" value="YqeH-like_C"/>
    <property type="match status" value="1"/>
</dbReference>
<evidence type="ECO:0000313" key="5">
    <source>
        <dbReference type="Proteomes" id="UP000887568"/>
    </source>
</evidence>
<dbReference type="RefSeq" id="XP_038070540.1">
    <property type="nucleotide sequence ID" value="XM_038214612.1"/>
</dbReference>
<feature type="region of interest" description="Disordered" evidence="1">
    <location>
        <begin position="236"/>
        <end position="309"/>
    </location>
</feature>
<dbReference type="InterPro" id="IPR027417">
    <property type="entry name" value="P-loop_NTPase"/>
</dbReference>
<dbReference type="PANTHER" id="PTHR46406:SF1">
    <property type="entry name" value="NITRIC OXIDE-ASSOCIATED PROTEIN 1"/>
    <property type="match status" value="1"/>
</dbReference>
<dbReference type="InterPro" id="IPR006073">
    <property type="entry name" value="GTP-bd"/>
</dbReference>
<feature type="domain" description="NOA1/YqeH-like C-terminal" evidence="3">
    <location>
        <begin position="870"/>
        <end position="970"/>
    </location>
</feature>
<dbReference type="AlphaFoldDB" id="A0A914B3N8"/>
<evidence type="ECO:0000259" key="3">
    <source>
        <dbReference type="Pfam" id="PF21516"/>
    </source>
</evidence>
<dbReference type="EnsemblMetazoa" id="XM_038214611.1">
    <property type="protein sequence ID" value="XP_038070539.1"/>
    <property type="gene ID" value="LOC119739622"/>
</dbReference>
<proteinExistence type="predicted"/>
<dbReference type="OrthoDB" id="1696305at2759"/>
<reference evidence="4" key="1">
    <citation type="submission" date="2022-11" db="UniProtKB">
        <authorList>
            <consortium name="EnsemblMetazoa"/>
        </authorList>
    </citation>
    <scope>IDENTIFICATION</scope>
</reference>
<feature type="domain" description="G" evidence="2">
    <location>
        <begin position="642"/>
        <end position="693"/>
    </location>
</feature>
<sequence>MIRCRVQSQWLRKSRGDMFASVRRSVCCAYAGTFLCARCVHLRTFQPWVTVKSPPTRGGNWCQGRMESSKRSVANGNRATNLHACQLLLPFHPVNYRAVDFVSDARFSGDAKNKFRIRRTKVGRLLEENPVVRVGQRKIKQRRVLGSASPRQMENICNDSELEHDQIDIHSPEGALQESLPTDEELGEVLSATHSRLGSESKGTETSNHSTGIGNDSESLNEFDRQYFLDAAHKEYQSKPSMKSEKANSDEASDEVADVDDRHEFDRQYFGNLQEADVHSQEHDGKKRRRPSLWSQSRKKGTEPVYMDSSLPEDYFDNLSYGTRTKTALEDFDKKLGRLFEDAAEDKDVSIQSLLDFEPHETATAFQRVDDMGDHQELTFINETRLGGNVAERIQDKSLKAKLEAERIIAERKQELSIGDRNLSDLEPEIIRAMKAVHLATSASSTRTKAQKVQKVFGTADPNLPCTDISCSGCGARFQAHDPKHPGFLPSEKYRELLEGGGLERAVCQRCWYLTHHKMALDVSVGENDYKDIITSIRRTKALVVVLVDLLDFPCSLIPNLKGMVGDKKPMVIVGNKADLLPKDSPDWDRRITNQLLQACVEAGVCNEDSVKHVCIVSAKSGFGIEDLITALQKKLGTTRDVYLLGTANVGKSTLFNRLLQSDYCKAKASWLISKATISRWPGTTLNLLRFPIVKPTPEKLALRMDRLTEEKKQAKAEQKSKATENKPDEKRLNERAYVRGTVGRSYDIVIKEDPPEEKELDDSRDPFALSVGKVGPSPLPSPKPKKSGKEELPFPFRPEEFDRGRWFYDTPGMIHDQQILTKLTSEELKLVVPKTVILPRTVVLKPGNTIFLGGMGRLDYLEGRMAAFFTIFASKDLPMKLAKTVEADEYYQNLVNKNRLMVPLCEPERMKTFPALQPVEMMVTGQGWQCSSADVLFSSAGWAAVTAANGVEVCLRAYTPGGHGCLLRRPALLPHVVNLRGDRISKKSPYFKLDKKKLLRYL</sequence>
<dbReference type="EnsemblMetazoa" id="XM_038214612.1">
    <property type="protein sequence ID" value="XP_038070540.1"/>
    <property type="gene ID" value="LOC119739622"/>
</dbReference>
<feature type="region of interest" description="Disordered" evidence="1">
    <location>
        <begin position="710"/>
        <end position="734"/>
    </location>
</feature>
<feature type="compositionally biased region" description="Basic and acidic residues" evidence="1">
    <location>
        <begin position="236"/>
        <end position="249"/>
    </location>
</feature>
<evidence type="ECO:0000259" key="2">
    <source>
        <dbReference type="Pfam" id="PF01926"/>
    </source>
</evidence>
<feature type="region of interest" description="Disordered" evidence="1">
    <location>
        <begin position="749"/>
        <end position="795"/>
    </location>
</feature>
<dbReference type="GO" id="GO:0005525">
    <property type="term" value="F:GTP binding"/>
    <property type="evidence" value="ECO:0007669"/>
    <property type="project" value="InterPro"/>
</dbReference>
<dbReference type="InterPro" id="IPR048422">
    <property type="entry name" value="NOA1/YqeH-like_C"/>
</dbReference>